<dbReference type="InterPro" id="IPR019557">
    <property type="entry name" value="AminoTfrase-like_pln_mobile"/>
</dbReference>
<evidence type="ECO:0000259" key="1">
    <source>
        <dbReference type="Pfam" id="PF10536"/>
    </source>
</evidence>
<organism evidence="2 3">
    <name type="scientific">Arachis hypogaea</name>
    <name type="common">Peanut</name>
    <dbReference type="NCBI Taxonomy" id="3818"/>
    <lineage>
        <taxon>Eukaryota</taxon>
        <taxon>Viridiplantae</taxon>
        <taxon>Streptophyta</taxon>
        <taxon>Embryophyta</taxon>
        <taxon>Tracheophyta</taxon>
        <taxon>Spermatophyta</taxon>
        <taxon>Magnoliopsida</taxon>
        <taxon>eudicotyledons</taxon>
        <taxon>Gunneridae</taxon>
        <taxon>Pentapetalae</taxon>
        <taxon>rosids</taxon>
        <taxon>fabids</taxon>
        <taxon>Fabales</taxon>
        <taxon>Fabaceae</taxon>
        <taxon>Papilionoideae</taxon>
        <taxon>50 kb inversion clade</taxon>
        <taxon>dalbergioids sensu lato</taxon>
        <taxon>Dalbergieae</taxon>
        <taxon>Pterocarpus clade</taxon>
        <taxon>Arachis</taxon>
    </lineage>
</organism>
<dbReference type="PANTHER" id="PTHR46033">
    <property type="entry name" value="PROTEIN MAIN-LIKE 2"/>
    <property type="match status" value="1"/>
</dbReference>
<feature type="domain" description="Aminotransferase-like plant mobile" evidence="1">
    <location>
        <begin position="4"/>
        <end position="59"/>
    </location>
</feature>
<name>A0A444X0Y2_ARAHY</name>
<reference evidence="2 3" key="1">
    <citation type="submission" date="2019-01" db="EMBL/GenBank/DDBJ databases">
        <title>Sequencing of cultivated peanut Arachis hypogaea provides insights into genome evolution and oil improvement.</title>
        <authorList>
            <person name="Chen X."/>
        </authorList>
    </citation>
    <scope>NUCLEOTIDE SEQUENCE [LARGE SCALE GENOMIC DNA]</scope>
    <source>
        <strain evidence="3">cv. Fuhuasheng</strain>
        <tissue evidence="2">Leaves</tissue>
    </source>
</reference>
<sequence length="59" mass="6911">MSIVSCKYLPLLKNFSEIRSYSWGSACLAYLYKSLCRASHYDMNEMDGSLVLLHVWTWE</sequence>
<gene>
    <name evidence="2" type="ORF">Ahy_B10g101922</name>
</gene>
<keyword evidence="3" id="KW-1185">Reference proteome</keyword>
<dbReference type="Pfam" id="PF10536">
    <property type="entry name" value="PMD"/>
    <property type="match status" value="1"/>
</dbReference>
<dbReference type="EMBL" id="SDMP01000020">
    <property type="protein sequence ID" value="RYQ83273.1"/>
    <property type="molecule type" value="Genomic_DNA"/>
</dbReference>
<dbReference type="AlphaFoldDB" id="A0A444X0Y2"/>
<dbReference type="GO" id="GO:0010073">
    <property type="term" value="P:meristem maintenance"/>
    <property type="evidence" value="ECO:0007669"/>
    <property type="project" value="InterPro"/>
</dbReference>
<dbReference type="Proteomes" id="UP000289738">
    <property type="component" value="Chromosome B10"/>
</dbReference>
<comment type="caution">
    <text evidence="2">The sequence shown here is derived from an EMBL/GenBank/DDBJ whole genome shotgun (WGS) entry which is preliminary data.</text>
</comment>
<protein>
    <recommendedName>
        <fullName evidence="1">Aminotransferase-like plant mobile domain-containing protein</fullName>
    </recommendedName>
</protein>
<dbReference type="PANTHER" id="PTHR46033:SF8">
    <property type="entry name" value="PROTEIN MAINTENANCE OF MERISTEMS-LIKE"/>
    <property type="match status" value="1"/>
</dbReference>
<evidence type="ECO:0000313" key="3">
    <source>
        <dbReference type="Proteomes" id="UP000289738"/>
    </source>
</evidence>
<dbReference type="InterPro" id="IPR044824">
    <property type="entry name" value="MAIN-like"/>
</dbReference>
<accession>A0A444X0Y2</accession>
<proteinExistence type="predicted"/>
<evidence type="ECO:0000313" key="2">
    <source>
        <dbReference type="EMBL" id="RYQ83273.1"/>
    </source>
</evidence>